<name>A0A2S3VV79_9PSED</name>
<evidence type="ECO:0000259" key="1">
    <source>
        <dbReference type="PROSITE" id="PS51502"/>
    </source>
</evidence>
<protein>
    <recommendedName>
        <fullName evidence="1">Stress-response A/B barrel domain-containing protein</fullName>
    </recommendedName>
</protein>
<dbReference type="RefSeq" id="WP_103393468.1">
    <property type="nucleotide sequence ID" value="NZ_MUJK01000001.1"/>
</dbReference>
<evidence type="ECO:0000313" key="2">
    <source>
        <dbReference type="EMBL" id="POF43844.1"/>
    </source>
</evidence>
<dbReference type="Gene3D" id="3.30.70.100">
    <property type="match status" value="1"/>
</dbReference>
<reference evidence="3" key="1">
    <citation type="submission" date="2017-02" db="EMBL/GenBank/DDBJ databases">
        <authorList>
            <person name="Furmanczyk E.M."/>
        </authorList>
    </citation>
    <scope>NUCLEOTIDE SEQUENCE [LARGE SCALE GENOMIC DNA]</scope>
    <source>
        <strain evidence="3">AP3_22</strain>
    </source>
</reference>
<feature type="domain" description="Stress-response A/B barrel" evidence="1">
    <location>
        <begin position="100"/>
        <end position="192"/>
    </location>
</feature>
<sequence>MWNETVQLYLNPGLAPETLQDDLQHHLQRLPGLSHFNLGRNLEGSWGAGDFTLDLSFVSDAYQASTAASLAQLSALARIDRVAYRRIGGGQRAVGLENGIWRTLLFRVRPDQDRNLVAALEQDLLRMPSYIASIGNWQLSRVCSDSTWTHVWQQEFASVDGLLGEYLTHPFHWGWVDRWFDPEFPEWTVEAIAHAFCAQTTSLLTLPVNRKALR</sequence>
<keyword evidence="3" id="KW-1185">Reference proteome</keyword>
<organism evidence="2 3">
    <name type="scientific">Pseudomonas laurylsulfativorans</name>
    <dbReference type="NCBI Taxonomy" id="1943631"/>
    <lineage>
        <taxon>Bacteria</taxon>
        <taxon>Pseudomonadati</taxon>
        <taxon>Pseudomonadota</taxon>
        <taxon>Gammaproteobacteria</taxon>
        <taxon>Pseudomonadales</taxon>
        <taxon>Pseudomonadaceae</taxon>
        <taxon>Pseudomonas</taxon>
    </lineage>
</organism>
<dbReference type="EMBL" id="MUJK01000001">
    <property type="protein sequence ID" value="POF43844.1"/>
    <property type="molecule type" value="Genomic_DNA"/>
</dbReference>
<dbReference type="PROSITE" id="PS51502">
    <property type="entry name" value="S_R_A_B_BARREL"/>
    <property type="match status" value="1"/>
</dbReference>
<evidence type="ECO:0000313" key="3">
    <source>
        <dbReference type="Proteomes" id="UP000237440"/>
    </source>
</evidence>
<proteinExistence type="predicted"/>
<dbReference type="SMART" id="SM00886">
    <property type="entry name" value="Dabb"/>
    <property type="match status" value="1"/>
</dbReference>
<comment type="caution">
    <text evidence="2">The sequence shown here is derived from an EMBL/GenBank/DDBJ whole genome shotgun (WGS) entry which is preliminary data.</text>
</comment>
<dbReference type="OrthoDB" id="7565202at2"/>
<dbReference type="InterPro" id="IPR013097">
    <property type="entry name" value="Dabb"/>
</dbReference>
<dbReference type="InterPro" id="IPR011008">
    <property type="entry name" value="Dimeric_a/b-barrel"/>
</dbReference>
<dbReference type="AlphaFoldDB" id="A0A2S3VV79"/>
<dbReference type="Pfam" id="PF07876">
    <property type="entry name" value="Dabb"/>
    <property type="match status" value="1"/>
</dbReference>
<accession>A0A2S3VV79</accession>
<dbReference type="Proteomes" id="UP000237440">
    <property type="component" value="Unassembled WGS sequence"/>
</dbReference>
<dbReference type="SUPFAM" id="SSF54909">
    <property type="entry name" value="Dimeric alpha+beta barrel"/>
    <property type="match status" value="1"/>
</dbReference>
<gene>
    <name evidence="2" type="ORF">B0D71_03350</name>
</gene>